<dbReference type="HOGENOM" id="CLU_1815597_0_0_1"/>
<dbReference type="AlphaFoldDB" id="A0A0D1ZVB4"/>
<dbReference type="EMBL" id="KN847041">
    <property type="protein sequence ID" value="KIW32051.1"/>
    <property type="molecule type" value="Genomic_DNA"/>
</dbReference>
<dbReference type="Pfam" id="PF00248">
    <property type="entry name" value="Aldo_ket_red"/>
    <property type="match status" value="1"/>
</dbReference>
<dbReference type="STRING" id="569365.A0A0D1ZVB4"/>
<keyword evidence="1" id="KW-0560">Oxidoreductase</keyword>
<protein>
    <recommendedName>
        <fullName evidence="2">NADP-dependent oxidoreductase domain-containing protein</fullName>
    </recommendedName>
</protein>
<organism evidence="3 4">
    <name type="scientific">Cladophialophora immunda</name>
    <dbReference type="NCBI Taxonomy" id="569365"/>
    <lineage>
        <taxon>Eukaryota</taxon>
        <taxon>Fungi</taxon>
        <taxon>Dikarya</taxon>
        <taxon>Ascomycota</taxon>
        <taxon>Pezizomycotina</taxon>
        <taxon>Eurotiomycetes</taxon>
        <taxon>Chaetothyriomycetidae</taxon>
        <taxon>Chaetothyriales</taxon>
        <taxon>Herpotrichiellaceae</taxon>
        <taxon>Cladophialophora</taxon>
    </lineage>
</organism>
<proteinExistence type="predicted"/>
<name>A0A0D1ZVB4_9EURO</name>
<feature type="domain" description="NADP-dependent oxidoreductase" evidence="2">
    <location>
        <begin position="2"/>
        <end position="114"/>
    </location>
</feature>
<evidence type="ECO:0000313" key="3">
    <source>
        <dbReference type="EMBL" id="KIW32051.1"/>
    </source>
</evidence>
<dbReference type="GeneID" id="27342820"/>
<dbReference type="GO" id="GO:0016491">
    <property type="term" value="F:oxidoreductase activity"/>
    <property type="evidence" value="ECO:0007669"/>
    <property type="project" value="UniProtKB-KW"/>
</dbReference>
<dbReference type="Proteomes" id="UP000054466">
    <property type="component" value="Unassembled WGS sequence"/>
</dbReference>
<gene>
    <name evidence="3" type="ORF">PV07_03626</name>
</gene>
<sequence>MPACKKHGIVFQSSSALAQGRLSGKYIENNPPPKEGIPIQQLRYGARRTSLGDPPLRCLAAKYSVGVKAVAMNWNICKGALPVVGVRKESQALDHMRALGWRPTKEEIAELDSKGFKGETTKIWHMAAGIVQVSTFSHRTLI</sequence>
<dbReference type="SUPFAM" id="SSF51430">
    <property type="entry name" value="NAD(P)-linked oxidoreductase"/>
    <property type="match status" value="1"/>
</dbReference>
<dbReference type="OrthoDB" id="1659429at2759"/>
<dbReference type="Gene3D" id="3.20.20.100">
    <property type="entry name" value="NADP-dependent oxidoreductase domain"/>
    <property type="match status" value="1"/>
</dbReference>
<evidence type="ECO:0000313" key="4">
    <source>
        <dbReference type="Proteomes" id="UP000054466"/>
    </source>
</evidence>
<dbReference type="VEuPathDB" id="FungiDB:PV07_03626"/>
<accession>A0A0D1ZVB4</accession>
<dbReference type="InterPro" id="IPR036812">
    <property type="entry name" value="NAD(P)_OxRdtase_dom_sf"/>
</dbReference>
<evidence type="ECO:0000256" key="1">
    <source>
        <dbReference type="ARBA" id="ARBA00023002"/>
    </source>
</evidence>
<dbReference type="RefSeq" id="XP_016252267.1">
    <property type="nucleotide sequence ID" value="XM_016390365.1"/>
</dbReference>
<keyword evidence="4" id="KW-1185">Reference proteome</keyword>
<dbReference type="InterPro" id="IPR023210">
    <property type="entry name" value="NADP_OxRdtase_dom"/>
</dbReference>
<evidence type="ECO:0000259" key="2">
    <source>
        <dbReference type="Pfam" id="PF00248"/>
    </source>
</evidence>
<reference evidence="3 4" key="1">
    <citation type="submission" date="2015-01" db="EMBL/GenBank/DDBJ databases">
        <title>The Genome Sequence of Cladophialophora immunda CBS83496.</title>
        <authorList>
            <consortium name="The Broad Institute Genomics Platform"/>
            <person name="Cuomo C."/>
            <person name="de Hoog S."/>
            <person name="Gorbushina A."/>
            <person name="Stielow B."/>
            <person name="Teixiera M."/>
            <person name="Abouelleil A."/>
            <person name="Chapman S.B."/>
            <person name="Priest M."/>
            <person name="Young S.K."/>
            <person name="Wortman J."/>
            <person name="Nusbaum C."/>
            <person name="Birren B."/>
        </authorList>
    </citation>
    <scope>NUCLEOTIDE SEQUENCE [LARGE SCALE GENOMIC DNA]</scope>
    <source>
        <strain evidence="3 4">CBS 83496</strain>
    </source>
</reference>